<evidence type="ECO:0000256" key="1">
    <source>
        <dbReference type="SAM" id="Phobius"/>
    </source>
</evidence>
<feature type="transmembrane region" description="Helical" evidence="1">
    <location>
        <begin position="371"/>
        <end position="391"/>
    </location>
</feature>
<proteinExistence type="predicted"/>
<feature type="transmembrane region" description="Helical" evidence="1">
    <location>
        <begin position="156"/>
        <end position="177"/>
    </location>
</feature>
<dbReference type="EMBL" id="JAUEII010000002">
    <property type="protein sequence ID" value="MDN0048059.1"/>
    <property type="molecule type" value="Genomic_DNA"/>
</dbReference>
<feature type="transmembrane region" description="Helical" evidence="1">
    <location>
        <begin position="208"/>
        <end position="226"/>
    </location>
</feature>
<name>A0ABT7X1Z3_9BACE</name>
<feature type="transmembrane region" description="Helical" evidence="1">
    <location>
        <begin position="100"/>
        <end position="121"/>
    </location>
</feature>
<sequence length="427" mass="49593">MSAYLCTIVYCLLHWILFFLYRFRVKKNNITVLILAYFGLSSFFSILYFSASNGIYRDYSNITLFPYFYLWFCFVITLYPLYKYDKYSPTFSLSIKETKIIYIVSIFMSVCTVLPFIETIIQLPNALANSDQLNRIYEDRLSGESNEYLSFLGRKFFYFVWLLNNLVPILIFINLILPNKNKKIILLLCLALVTIWLHAMILGGRSKLVQNALYMIAVYFIFKRFLHQDIINKVNKYGILVLSIAFLGVAAVTISRFQSMDSTNMNNIWEWVGLYAGEGNLNFNSTLWYVRDKSTDGYSTFSLLLSWINGKELSVADSWALSSKLGISGNIFYTYVGSIFKDFNVYGTIIFILIFSVLVQKLTKCIRNVSFAQLIILCLWAKILIIGPIFYTYGAVDDQKNLLFTLLFSLYLYMCSKNTYLFHVKAE</sequence>
<reference evidence="2" key="2">
    <citation type="submission" date="2024-05" db="EMBL/GenBank/DDBJ databases">
        <title>Identification and characterization of horizontal gene transfer across gut microbiota members of farm animals based on homology search.</title>
        <authorList>
            <person name="Schwarzerova J."/>
            <person name="Nykrynova M."/>
            <person name="Jureckova K."/>
            <person name="Cejkova D."/>
            <person name="Rychlik I."/>
        </authorList>
    </citation>
    <scope>NUCLEOTIDE SEQUENCE</scope>
    <source>
        <strain evidence="2">84_SSukc20</strain>
    </source>
</reference>
<keyword evidence="1" id="KW-0812">Transmembrane</keyword>
<evidence type="ECO:0000313" key="3">
    <source>
        <dbReference type="Proteomes" id="UP001167871"/>
    </source>
</evidence>
<dbReference type="RefSeq" id="WP_301638899.1">
    <property type="nucleotide sequence ID" value="NZ_JAUEII010000002.1"/>
</dbReference>
<keyword evidence="1" id="KW-0472">Membrane</keyword>
<organism evidence="2 3">
    <name type="scientific">Bacteroides gallinaceum</name>
    <dbReference type="NCBI Taxonomy" id="1462571"/>
    <lineage>
        <taxon>Bacteria</taxon>
        <taxon>Pseudomonadati</taxon>
        <taxon>Bacteroidota</taxon>
        <taxon>Bacteroidia</taxon>
        <taxon>Bacteroidales</taxon>
        <taxon>Bacteroidaceae</taxon>
        <taxon>Bacteroides</taxon>
    </lineage>
</organism>
<evidence type="ECO:0000313" key="2">
    <source>
        <dbReference type="EMBL" id="MDN0048059.1"/>
    </source>
</evidence>
<protein>
    <submittedName>
        <fullName evidence="2">O-antigen polymerase</fullName>
    </submittedName>
</protein>
<dbReference type="NCBIfam" id="TIGR04370">
    <property type="entry name" value="glyco_rpt_poly"/>
    <property type="match status" value="1"/>
</dbReference>
<feature type="transmembrane region" description="Helical" evidence="1">
    <location>
        <begin position="6"/>
        <end position="23"/>
    </location>
</feature>
<feature type="transmembrane region" description="Helical" evidence="1">
    <location>
        <begin position="238"/>
        <end position="257"/>
    </location>
</feature>
<gene>
    <name evidence="2" type="ORF">QVO10_01435</name>
</gene>
<reference evidence="2" key="1">
    <citation type="submission" date="2023-06" db="EMBL/GenBank/DDBJ databases">
        <authorList>
            <person name="Zeman M."/>
            <person name="Kubasova T."/>
            <person name="Jahodarova E."/>
            <person name="Nykrynova M."/>
            <person name="Rychlik I."/>
        </authorList>
    </citation>
    <scope>NUCLEOTIDE SEQUENCE</scope>
    <source>
        <strain evidence="2">84_SSukc20</strain>
    </source>
</reference>
<feature type="transmembrane region" description="Helical" evidence="1">
    <location>
        <begin position="30"/>
        <end position="50"/>
    </location>
</feature>
<keyword evidence="3" id="KW-1185">Reference proteome</keyword>
<feature type="transmembrane region" description="Helical" evidence="1">
    <location>
        <begin position="343"/>
        <end position="359"/>
    </location>
</feature>
<keyword evidence="1" id="KW-1133">Transmembrane helix</keyword>
<dbReference type="Proteomes" id="UP001167871">
    <property type="component" value="Unassembled WGS sequence"/>
</dbReference>
<feature type="transmembrane region" description="Helical" evidence="1">
    <location>
        <begin position="403"/>
        <end position="422"/>
    </location>
</feature>
<feature type="transmembrane region" description="Helical" evidence="1">
    <location>
        <begin position="62"/>
        <end position="79"/>
    </location>
</feature>
<feature type="transmembrane region" description="Helical" evidence="1">
    <location>
        <begin position="184"/>
        <end position="202"/>
    </location>
</feature>
<comment type="caution">
    <text evidence="2">The sequence shown here is derived from an EMBL/GenBank/DDBJ whole genome shotgun (WGS) entry which is preliminary data.</text>
</comment>
<accession>A0ABT7X1Z3</accession>